<evidence type="ECO:0000256" key="2">
    <source>
        <dbReference type="SAM" id="Phobius"/>
    </source>
</evidence>
<protein>
    <submittedName>
        <fullName evidence="4">Uncharacterized protein</fullName>
    </submittedName>
</protein>
<organism evidence="4 5">
    <name type="scientific">Friedmanniomyces simplex</name>
    <dbReference type="NCBI Taxonomy" id="329884"/>
    <lineage>
        <taxon>Eukaryota</taxon>
        <taxon>Fungi</taxon>
        <taxon>Dikarya</taxon>
        <taxon>Ascomycota</taxon>
        <taxon>Pezizomycotina</taxon>
        <taxon>Dothideomycetes</taxon>
        <taxon>Dothideomycetidae</taxon>
        <taxon>Mycosphaerellales</taxon>
        <taxon>Teratosphaeriaceae</taxon>
        <taxon>Friedmanniomyces</taxon>
    </lineage>
</organism>
<reference evidence="4 5" key="1">
    <citation type="submission" date="2017-03" db="EMBL/GenBank/DDBJ databases">
        <title>Genomes of endolithic fungi from Antarctica.</title>
        <authorList>
            <person name="Coleine C."/>
            <person name="Masonjones S."/>
            <person name="Stajich J.E."/>
        </authorList>
    </citation>
    <scope>NUCLEOTIDE SEQUENCE [LARGE SCALE GENOMIC DNA]</scope>
    <source>
        <strain evidence="4 5">CCFEE 5184</strain>
    </source>
</reference>
<keyword evidence="2" id="KW-1133">Transmembrane helix</keyword>
<feature type="region of interest" description="Disordered" evidence="1">
    <location>
        <begin position="262"/>
        <end position="285"/>
    </location>
</feature>
<sequence length="387" mass="41441">MAFQELLHALLLFLTTPKTALKALNKWLRSQARTISPRATSSFSSRASYTAAPSSSPRYGDPYTAPSPDRLLLTTTATAPRRCNILHGSCEIFVAETPTIGPTPFGPVYDFSPAYICLLALALLYALGYVPAALKQRYGALRQMCDELAAERLAAVACCAELRAYIERQDERQDRLGRLYECSLIEIGTLDETLSRAHDARDMALSARDAARAVIGAMETEHGAARDGFLAQMRERDAAISQANDTLAVVESALAGARARVGELEKRETGDQCDGHGPCGGEVESAILRDPSPLAVDHDLAHDATQEDSSLSKEPSSTPSDPPSPGSLAGTNSIVPPPVSDGDSQNPAAQQPATTHKKTRRGGRNQRKPKITSTLYGPQAQQDGEGV</sequence>
<feature type="compositionally biased region" description="Polar residues" evidence="1">
    <location>
        <begin position="342"/>
        <end position="354"/>
    </location>
</feature>
<name>A0A4U0XW35_9PEZI</name>
<evidence type="ECO:0000256" key="3">
    <source>
        <dbReference type="SAM" id="SignalP"/>
    </source>
</evidence>
<feature type="transmembrane region" description="Helical" evidence="2">
    <location>
        <begin position="113"/>
        <end position="134"/>
    </location>
</feature>
<keyword evidence="2" id="KW-0472">Membrane</keyword>
<dbReference type="EMBL" id="NAJQ01000060">
    <property type="protein sequence ID" value="TKA80977.1"/>
    <property type="molecule type" value="Genomic_DNA"/>
</dbReference>
<feature type="compositionally biased region" description="Polar residues" evidence="1">
    <location>
        <begin position="371"/>
        <end position="387"/>
    </location>
</feature>
<feature type="compositionally biased region" description="Basic and acidic residues" evidence="1">
    <location>
        <begin position="262"/>
        <end position="274"/>
    </location>
</feature>
<accession>A0A4U0XW35</accession>
<gene>
    <name evidence="4" type="ORF">B0A55_02401</name>
</gene>
<proteinExistence type="predicted"/>
<keyword evidence="2" id="KW-0812">Transmembrane</keyword>
<evidence type="ECO:0000256" key="1">
    <source>
        <dbReference type="SAM" id="MobiDB-lite"/>
    </source>
</evidence>
<feature type="region of interest" description="Disordered" evidence="1">
    <location>
        <begin position="303"/>
        <end position="387"/>
    </location>
</feature>
<dbReference type="Proteomes" id="UP000309340">
    <property type="component" value="Unassembled WGS sequence"/>
</dbReference>
<evidence type="ECO:0000313" key="4">
    <source>
        <dbReference type="EMBL" id="TKA80977.1"/>
    </source>
</evidence>
<evidence type="ECO:0000313" key="5">
    <source>
        <dbReference type="Proteomes" id="UP000309340"/>
    </source>
</evidence>
<comment type="caution">
    <text evidence="4">The sequence shown here is derived from an EMBL/GenBank/DDBJ whole genome shotgun (WGS) entry which is preliminary data.</text>
</comment>
<feature type="chain" id="PRO_5020775137" evidence="3">
    <location>
        <begin position="23"/>
        <end position="387"/>
    </location>
</feature>
<feature type="signal peptide" evidence="3">
    <location>
        <begin position="1"/>
        <end position="22"/>
    </location>
</feature>
<feature type="compositionally biased region" description="Basic residues" evidence="1">
    <location>
        <begin position="355"/>
        <end position="370"/>
    </location>
</feature>
<dbReference type="AlphaFoldDB" id="A0A4U0XW35"/>
<keyword evidence="3" id="KW-0732">Signal</keyword>
<feature type="compositionally biased region" description="Low complexity" evidence="1">
    <location>
        <begin position="307"/>
        <end position="319"/>
    </location>
</feature>
<keyword evidence="5" id="KW-1185">Reference proteome</keyword>